<dbReference type="AlphaFoldDB" id="A0A7R9EAS0"/>
<sequence>MSPVPRRLPRVVCWGHLKGQCSLDGPPSTESYVRAATEGLGPRPALPLTGVLQAGFALIRPVAAAHHDTPASPTPGVTHVWVPFPRRKAHGVPRTSFHAMPATYVARPPAPGHVPASRASALPLPLSGQLNTRGSFCL</sequence>
<dbReference type="EMBL" id="OB794107">
    <property type="protein sequence ID" value="CAD7429516.1"/>
    <property type="molecule type" value="Genomic_DNA"/>
</dbReference>
<reference evidence="1" key="1">
    <citation type="submission" date="2020-11" db="EMBL/GenBank/DDBJ databases">
        <authorList>
            <person name="Tran Van P."/>
        </authorList>
    </citation>
    <scope>NUCLEOTIDE SEQUENCE</scope>
</reference>
<accession>A0A7R9EAS0</accession>
<proteinExistence type="predicted"/>
<evidence type="ECO:0000313" key="1">
    <source>
        <dbReference type="EMBL" id="CAD7429516.1"/>
    </source>
</evidence>
<name>A0A7R9EAS0_9NEOP</name>
<gene>
    <name evidence="1" type="ORF">TMSB3V08_LOCUS6293</name>
</gene>
<protein>
    <submittedName>
        <fullName evidence="1">Uncharacterized protein</fullName>
    </submittedName>
</protein>
<organism evidence="1">
    <name type="scientific">Timema monikensis</name>
    <dbReference type="NCBI Taxonomy" id="170555"/>
    <lineage>
        <taxon>Eukaryota</taxon>
        <taxon>Metazoa</taxon>
        <taxon>Ecdysozoa</taxon>
        <taxon>Arthropoda</taxon>
        <taxon>Hexapoda</taxon>
        <taxon>Insecta</taxon>
        <taxon>Pterygota</taxon>
        <taxon>Neoptera</taxon>
        <taxon>Polyneoptera</taxon>
        <taxon>Phasmatodea</taxon>
        <taxon>Timematodea</taxon>
        <taxon>Timematoidea</taxon>
        <taxon>Timematidae</taxon>
        <taxon>Timema</taxon>
    </lineage>
</organism>